<dbReference type="InterPro" id="IPR027396">
    <property type="entry name" value="DsrEFH-like"/>
</dbReference>
<dbReference type="InterPro" id="IPR003787">
    <property type="entry name" value="Sulphur_relay_DsrE/F-like"/>
</dbReference>
<feature type="signal peptide" evidence="1">
    <location>
        <begin position="1"/>
        <end position="23"/>
    </location>
</feature>
<keyword evidence="3" id="KW-1185">Reference proteome</keyword>
<dbReference type="Proteomes" id="UP000737113">
    <property type="component" value="Unassembled WGS sequence"/>
</dbReference>
<dbReference type="Gene3D" id="3.40.1260.10">
    <property type="entry name" value="DsrEFH-like"/>
    <property type="match status" value="1"/>
</dbReference>
<gene>
    <name evidence="2" type="ORF">HC757_10900</name>
</gene>
<keyword evidence="1" id="KW-0732">Signal</keyword>
<organism evidence="2 3">
    <name type="scientific">Shewanella salipaludis</name>
    <dbReference type="NCBI Taxonomy" id="2723052"/>
    <lineage>
        <taxon>Bacteria</taxon>
        <taxon>Pseudomonadati</taxon>
        <taxon>Pseudomonadota</taxon>
        <taxon>Gammaproteobacteria</taxon>
        <taxon>Alteromonadales</taxon>
        <taxon>Shewanellaceae</taxon>
        <taxon>Shewanella</taxon>
    </lineage>
</organism>
<proteinExistence type="predicted"/>
<accession>A0A972FT06</accession>
<dbReference type="PANTHER" id="PTHR37691">
    <property type="entry name" value="BLR3518 PROTEIN"/>
    <property type="match status" value="1"/>
</dbReference>
<protein>
    <submittedName>
        <fullName evidence="2">DsrE family protein</fullName>
    </submittedName>
</protein>
<dbReference type="EMBL" id="JAAXYH010000007">
    <property type="protein sequence ID" value="NMH65673.1"/>
    <property type="molecule type" value="Genomic_DNA"/>
</dbReference>
<evidence type="ECO:0000313" key="3">
    <source>
        <dbReference type="Proteomes" id="UP000737113"/>
    </source>
</evidence>
<evidence type="ECO:0000256" key="1">
    <source>
        <dbReference type="SAM" id="SignalP"/>
    </source>
</evidence>
<feature type="chain" id="PRO_5037126072" evidence="1">
    <location>
        <begin position="24"/>
        <end position="185"/>
    </location>
</feature>
<sequence length="185" mass="19438">MKLTHSPLVFCLGLLLSPLTAMAGPDAFQPGPVFKTYGRIAKVDAGWGIPQGMKFKVVFDMSKAAQAGELNPGLDSMARFINMHVAAGVKPENIELAMVVHGAAVVDLSNQAFYARQHDGSDKVNANAALIKALSAQGVHFYVCGQSAAYYGLGREALLPGVDMALSAMTVHAVLAGSGYSLNPF</sequence>
<comment type="caution">
    <text evidence="2">The sequence shown here is derived from an EMBL/GenBank/DDBJ whole genome shotgun (WGS) entry which is preliminary data.</text>
</comment>
<evidence type="ECO:0000313" key="2">
    <source>
        <dbReference type="EMBL" id="NMH65673.1"/>
    </source>
</evidence>
<dbReference type="AlphaFoldDB" id="A0A972FT06"/>
<dbReference type="SUPFAM" id="SSF75169">
    <property type="entry name" value="DsrEFH-like"/>
    <property type="match status" value="1"/>
</dbReference>
<dbReference type="PANTHER" id="PTHR37691:SF1">
    <property type="entry name" value="BLR3518 PROTEIN"/>
    <property type="match status" value="1"/>
</dbReference>
<reference evidence="2" key="1">
    <citation type="submission" date="2020-04" db="EMBL/GenBank/DDBJ databases">
        <title>Description of Shewanella salipaludis sp. nov., isolated from a salt marsh.</title>
        <authorList>
            <person name="Park S."/>
            <person name="Yoon J.-H."/>
        </authorList>
    </citation>
    <scope>NUCLEOTIDE SEQUENCE</scope>
    <source>
        <strain evidence="2">SHSM-M6</strain>
    </source>
</reference>
<name>A0A972FT06_9GAMM</name>
<dbReference type="Pfam" id="PF02635">
    <property type="entry name" value="DsrE"/>
    <property type="match status" value="1"/>
</dbReference>